<comment type="similarity">
    <text evidence="2">Belongs to the SusD family.</text>
</comment>
<dbReference type="Gene3D" id="1.25.40.390">
    <property type="match status" value="1"/>
</dbReference>
<evidence type="ECO:0000256" key="3">
    <source>
        <dbReference type="ARBA" id="ARBA00022729"/>
    </source>
</evidence>
<proteinExistence type="inferred from homology"/>
<dbReference type="Proteomes" id="UP001501175">
    <property type="component" value="Unassembled WGS sequence"/>
</dbReference>
<name>A0ABP8MM62_9BACT</name>
<evidence type="ECO:0000313" key="9">
    <source>
        <dbReference type="EMBL" id="GAA4451304.1"/>
    </source>
</evidence>
<evidence type="ECO:0000256" key="4">
    <source>
        <dbReference type="ARBA" id="ARBA00023136"/>
    </source>
</evidence>
<dbReference type="CDD" id="cd08977">
    <property type="entry name" value="SusD"/>
    <property type="match status" value="1"/>
</dbReference>
<keyword evidence="5" id="KW-0998">Cell outer membrane</keyword>
<dbReference type="RefSeq" id="WP_345241802.1">
    <property type="nucleotide sequence ID" value="NZ_BAABHD010000014.1"/>
</dbReference>
<reference evidence="10" key="1">
    <citation type="journal article" date="2019" name="Int. J. Syst. Evol. Microbiol.">
        <title>The Global Catalogue of Microorganisms (GCM) 10K type strain sequencing project: providing services to taxonomists for standard genome sequencing and annotation.</title>
        <authorList>
            <consortium name="The Broad Institute Genomics Platform"/>
            <consortium name="The Broad Institute Genome Sequencing Center for Infectious Disease"/>
            <person name="Wu L."/>
            <person name="Ma J."/>
        </authorList>
    </citation>
    <scope>NUCLEOTIDE SEQUENCE [LARGE SCALE GENOMIC DNA]</scope>
    <source>
        <strain evidence="10">JCM 17927</strain>
    </source>
</reference>
<dbReference type="InterPro" id="IPR012944">
    <property type="entry name" value="SusD_RagB_dom"/>
</dbReference>
<evidence type="ECO:0000313" key="10">
    <source>
        <dbReference type="Proteomes" id="UP001501175"/>
    </source>
</evidence>
<dbReference type="Pfam" id="PF14322">
    <property type="entry name" value="SusD-like_3"/>
    <property type="match status" value="1"/>
</dbReference>
<evidence type="ECO:0000259" key="8">
    <source>
        <dbReference type="Pfam" id="PF14322"/>
    </source>
</evidence>
<protein>
    <submittedName>
        <fullName evidence="9">RagB/SusD family nutrient uptake outer membrane protein</fullName>
    </submittedName>
</protein>
<dbReference type="Pfam" id="PF07980">
    <property type="entry name" value="SusD_RagB"/>
    <property type="match status" value="1"/>
</dbReference>
<comment type="subcellular location">
    <subcellularLocation>
        <location evidence="1">Cell outer membrane</location>
    </subcellularLocation>
</comment>
<organism evidence="9 10">
    <name type="scientific">Nibrella saemangeumensis</name>
    <dbReference type="NCBI Taxonomy" id="1084526"/>
    <lineage>
        <taxon>Bacteria</taxon>
        <taxon>Pseudomonadati</taxon>
        <taxon>Bacteroidota</taxon>
        <taxon>Cytophagia</taxon>
        <taxon>Cytophagales</taxon>
        <taxon>Spirosomataceae</taxon>
        <taxon>Nibrella</taxon>
    </lineage>
</organism>
<evidence type="ECO:0000256" key="1">
    <source>
        <dbReference type="ARBA" id="ARBA00004442"/>
    </source>
</evidence>
<dbReference type="InterPro" id="IPR033985">
    <property type="entry name" value="SusD-like_N"/>
</dbReference>
<dbReference type="EMBL" id="BAABHD010000014">
    <property type="protein sequence ID" value="GAA4451304.1"/>
    <property type="molecule type" value="Genomic_DNA"/>
</dbReference>
<keyword evidence="4" id="KW-0472">Membrane</keyword>
<evidence type="ECO:0000256" key="6">
    <source>
        <dbReference type="SAM" id="SignalP"/>
    </source>
</evidence>
<feature type="domain" description="RagB/SusD" evidence="7">
    <location>
        <begin position="308"/>
        <end position="525"/>
    </location>
</feature>
<gene>
    <name evidence="9" type="ORF">GCM10023189_13170</name>
</gene>
<comment type="caution">
    <text evidence="9">The sequence shown here is derived from an EMBL/GenBank/DDBJ whole genome shotgun (WGS) entry which is preliminary data.</text>
</comment>
<keyword evidence="10" id="KW-1185">Reference proteome</keyword>
<keyword evidence="3 6" id="KW-0732">Signal</keyword>
<evidence type="ECO:0000259" key="7">
    <source>
        <dbReference type="Pfam" id="PF07980"/>
    </source>
</evidence>
<sequence length="525" mass="59148">MKKIKISILLAALLSLNSCHEKFLEEEAYSFLTPSNFYRNAKDAQAAVNAVYKMLYNNDSGYYDYNLLAINELTTEAVTSILWDRSVDHGRLDTWTTRVGDEASVYRQTFQIVNRANAVLDNVPKIAMDEKLKNRILGEARFLRALAYFNGVRLYGDLPLLTNATTSLDNLKVPAAPAAQVYNLVIEDLMFAKDNLPSVKSYGAADRGRAGRSAAKTLLAKAYLTRATVKELAQNDDNQKAAALLREVIADGDHGLEASYATLWDYEKNENNKEVIFDIQLTRIGGMGGRLTRQISTANTGNTYASSFSTMNVELDFYKSYEPGDQRRDVTFDDSFVSGGKTIKFNPEDPRANNFPQDTPGFRKNVDFDKTANLDKEEPNFVVLRYADVLLMLAEALTEINKGPNAEAYQLVNMVRRRAFGKDINTPDPTIDLAGLSYPEFRKALLTERRKELVLEGHGWFDGMRFYDIFLNNVDKASVGANPLKSERPKEVIDRARIADPKYRLFPIPTDVMERNPNIKQNPGW</sequence>
<feature type="chain" id="PRO_5047165368" evidence="6">
    <location>
        <begin position="22"/>
        <end position="525"/>
    </location>
</feature>
<evidence type="ECO:0000256" key="2">
    <source>
        <dbReference type="ARBA" id="ARBA00006275"/>
    </source>
</evidence>
<dbReference type="SUPFAM" id="SSF48452">
    <property type="entry name" value="TPR-like"/>
    <property type="match status" value="1"/>
</dbReference>
<feature type="signal peptide" evidence="6">
    <location>
        <begin position="1"/>
        <end position="21"/>
    </location>
</feature>
<dbReference type="InterPro" id="IPR011990">
    <property type="entry name" value="TPR-like_helical_dom_sf"/>
</dbReference>
<accession>A0ABP8MM62</accession>
<feature type="domain" description="SusD-like N-terminal" evidence="8">
    <location>
        <begin position="22"/>
        <end position="224"/>
    </location>
</feature>
<evidence type="ECO:0000256" key="5">
    <source>
        <dbReference type="ARBA" id="ARBA00023237"/>
    </source>
</evidence>